<keyword evidence="2" id="KW-1185">Reference proteome</keyword>
<gene>
    <name evidence="1" type="ORF">FO014_19870</name>
</gene>
<organism evidence="1 2">
    <name type="scientific">Serratia rhizosphaerae</name>
    <dbReference type="NCBI Taxonomy" id="2597702"/>
    <lineage>
        <taxon>Bacteria</taxon>
        <taxon>Pseudomonadati</taxon>
        <taxon>Pseudomonadota</taxon>
        <taxon>Gammaproteobacteria</taxon>
        <taxon>Enterobacterales</taxon>
        <taxon>Yersiniaceae</taxon>
        <taxon>Serratia</taxon>
    </lineage>
</organism>
<reference evidence="1 2" key="1">
    <citation type="submission" date="2019-07" db="EMBL/GenBank/DDBJ databases">
        <title>Serratia dokdonensis sp. nov., an elicitor of systemic resistance in Nicotiana Tabacum.</title>
        <authorList>
            <person name="Son J.-S."/>
            <person name="Hwang Y.-J."/>
            <person name="Lee S.-Y."/>
            <person name="Ghim S.-Y."/>
        </authorList>
    </citation>
    <scope>NUCLEOTIDE SEQUENCE [LARGE SCALE GENOMIC DNA]</scope>
    <source>
        <strain evidence="1 2">KUDC3025</strain>
    </source>
</reference>
<evidence type="ECO:0000313" key="2">
    <source>
        <dbReference type="Proteomes" id="UP000430368"/>
    </source>
</evidence>
<dbReference type="PROSITE" id="PS51257">
    <property type="entry name" value="PROKAR_LIPOPROTEIN"/>
    <property type="match status" value="1"/>
</dbReference>
<dbReference type="EMBL" id="CP041764">
    <property type="protein sequence ID" value="QHA89058.1"/>
    <property type="molecule type" value="Genomic_DNA"/>
</dbReference>
<dbReference type="Proteomes" id="UP000430368">
    <property type="component" value="Chromosome"/>
</dbReference>
<dbReference type="Pfam" id="PF16105">
    <property type="entry name" value="DUF4823"/>
    <property type="match status" value="1"/>
</dbReference>
<sequence length="170" mass="18683">MMNKLLLGVLVISLAGCSAKYSESILDKPEENLVRDKPIIIAEPAKGSYGSIQYIDSGKMTAEAIKTAFSPYADTVTIKSECRDLVCLSKAIGTSNGYYVVPEILHWEDRATEWSGIPDKIDIKLSVYDGSQKRVASTLLSGKSKWMTFGGDHPQDLLADPINNYVKSLY</sequence>
<proteinExistence type="predicted"/>
<protein>
    <submittedName>
        <fullName evidence="1">DUF4823 domain-containing protein</fullName>
    </submittedName>
</protein>
<accession>A0ABX6GRZ4</accession>
<dbReference type="InterPro" id="IPR032248">
    <property type="entry name" value="DUF4823"/>
</dbReference>
<name>A0ABX6GRZ4_9GAMM</name>
<evidence type="ECO:0000313" key="1">
    <source>
        <dbReference type="EMBL" id="QHA89058.1"/>
    </source>
</evidence>